<dbReference type="OrthoDB" id="6723862at2759"/>
<evidence type="ECO:0000313" key="2">
    <source>
        <dbReference type="Proteomes" id="UP000410492"/>
    </source>
</evidence>
<reference evidence="1 2" key="1">
    <citation type="submission" date="2019-01" db="EMBL/GenBank/DDBJ databases">
        <authorList>
            <person name="Sayadi A."/>
        </authorList>
    </citation>
    <scope>NUCLEOTIDE SEQUENCE [LARGE SCALE GENOMIC DNA]</scope>
</reference>
<keyword evidence="2" id="KW-1185">Reference proteome</keyword>
<evidence type="ECO:0000313" key="1">
    <source>
        <dbReference type="EMBL" id="VEN56958.1"/>
    </source>
</evidence>
<sequence>MEKFLMIKDTTKKVHRFGVQGRTLEFKIKPVPNNVDPVSWVKNAISQIVLKGTEDLRPTDQVGFTFCSKDFSRGQGWVRFRPVSEVTVNDIWELISSVYQSNSTGLNTESFCLGITSVSLPMGRGSSRRALKYNSFN</sequence>
<feature type="non-terminal residue" evidence="1">
    <location>
        <position position="137"/>
    </location>
</feature>
<accession>A0A653DAD5</accession>
<dbReference type="EMBL" id="CAACVG010010914">
    <property type="protein sequence ID" value="VEN56958.1"/>
    <property type="molecule type" value="Genomic_DNA"/>
</dbReference>
<dbReference type="AlphaFoldDB" id="A0A653DAD5"/>
<gene>
    <name evidence="1" type="ORF">CALMAC_LOCUS15709</name>
</gene>
<name>A0A653DAD5_CALMS</name>
<organism evidence="1 2">
    <name type="scientific">Callosobruchus maculatus</name>
    <name type="common">Southern cowpea weevil</name>
    <name type="synonym">Pulse bruchid</name>
    <dbReference type="NCBI Taxonomy" id="64391"/>
    <lineage>
        <taxon>Eukaryota</taxon>
        <taxon>Metazoa</taxon>
        <taxon>Ecdysozoa</taxon>
        <taxon>Arthropoda</taxon>
        <taxon>Hexapoda</taxon>
        <taxon>Insecta</taxon>
        <taxon>Pterygota</taxon>
        <taxon>Neoptera</taxon>
        <taxon>Endopterygota</taxon>
        <taxon>Coleoptera</taxon>
        <taxon>Polyphaga</taxon>
        <taxon>Cucujiformia</taxon>
        <taxon>Chrysomeloidea</taxon>
        <taxon>Chrysomelidae</taxon>
        <taxon>Bruchinae</taxon>
        <taxon>Bruchini</taxon>
        <taxon>Callosobruchus</taxon>
    </lineage>
</organism>
<dbReference type="Proteomes" id="UP000410492">
    <property type="component" value="Unassembled WGS sequence"/>
</dbReference>
<protein>
    <submittedName>
        <fullName evidence="1">Uncharacterized protein</fullName>
    </submittedName>
</protein>
<proteinExistence type="predicted"/>